<keyword evidence="2 7" id="KW-0645">Protease</keyword>
<keyword evidence="12" id="KW-1185">Reference proteome</keyword>
<dbReference type="InterPro" id="IPR001461">
    <property type="entry name" value="Aspartic_peptidase_A1"/>
</dbReference>
<comment type="caution">
    <text evidence="11">The sequence shown here is derived from an EMBL/GenBank/DDBJ whole genome shotgun (WGS) entry which is preliminary data.</text>
</comment>
<dbReference type="Pfam" id="PF00026">
    <property type="entry name" value="Asp"/>
    <property type="match status" value="1"/>
</dbReference>
<protein>
    <recommendedName>
        <fullName evidence="10">Peptidase A1 domain-containing protein</fullName>
    </recommendedName>
</protein>
<name>A0A642UK63_9ASCO</name>
<evidence type="ECO:0000259" key="10">
    <source>
        <dbReference type="PROSITE" id="PS51767"/>
    </source>
</evidence>
<evidence type="ECO:0000256" key="6">
    <source>
        <dbReference type="PIRSR" id="PIRSR601461-1"/>
    </source>
</evidence>
<dbReference type="GO" id="GO:0004190">
    <property type="term" value="F:aspartic-type endopeptidase activity"/>
    <property type="evidence" value="ECO:0007669"/>
    <property type="project" value="UniProtKB-KW"/>
</dbReference>
<evidence type="ECO:0000256" key="9">
    <source>
        <dbReference type="SAM" id="SignalP"/>
    </source>
</evidence>
<dbReference type="PROSITE" id="PS51767">
    <property type="entry name" value="PEPTIDASE_A1"/>
    <property type="match status" value="1"/>
</dbReference>
<evidence type="ECO:0000256" key="3">
    <source>
        <dbReference type="ARBA" id="ARBA00022729"/>
    </source>
</evidence>
<comment type="similarity">
    <text evidence="1 7">Belongs to the peptidase A1 family.</text>
</comment>
<dbReference type="AlphaFoldDB" id="A0A642UK63"/>
<gene>
    <name evidence="11" type="ORF">TRICI_006344</name>
</gene>
<dbReference type="Proteomes" id="UP000761534">
    <property type="component" value="Unassembled WGS sequence"/>
</dbReference>
<dbReference type="InterPro" id="IPR033121">
    <property type="entry name" value="PEPTIDASE_A1"/>
</dbReference>
<feature type="region of interest" description="Disordered" evidence="8">
    <location>
        <begin position="40"/>
        <end position="60"/>
    </location>
</feature>
<feature type="region of interest" description="Disordered" evidence="8">
    <location>
        <begin position="494"/>
        <end position="530"/>
    </location>
</feature>
<keyword evidence="4 7" id="KW-0064">Aspartyl protease</keyword>
<feature type="active site" evidence="6">
    <location>
        <position position="312"/>
    </location>
</feature>
<feature type="signal peptide" evidence="9">
    <location>
        <begin position="1"/>
        <end position="20"/>
    </location>
</feature>
<dbReference type="InterPro" id="IPR021109">
    <property type="entry name" value="Peptidase_aspartic_dom_sf"/>
</dbReference>
<dbReference type="GO" id="GO:0006508">
    <property type="term" value="P:proteolysis"/>
    <property type="evidence" value="ECO:0007669"/>
    <property type="project" value="UniProtKB-KW"/>
</dbReference>
<dbReference type="FunFam" id="2.40.70.10:FF:000011">
    <property type="entry name" value="Aspartic protease"/>
    <property type="match status" value="1"/>
</dbReference>
<evidence type="ECO:0000256" key="4">
    <source>
        <dbReference type="ARBA" id="ARBA00022750"/>
    </source>
</evidence>
<sequence>MKLGAFSLTAAALLAAVSEASVPQGVAKFNIKGSSSKAPLLPRLASGKKPTGLQKRADKKTVQAELDNQYNHYTMEIEIGTPGQKQYVLLDTGSSDLWVIGKGNKYCASNETEQEMAEQGLTFIDCKEDSGTFDKEKSKSYKSNGTDFFISYGDTTYAEGELASDVVKIGDTKLEKAIFAVADTTNSTPGVFGIGYPANEATVIDVNTGEVDESKEYSNFPVMLKEEGITESVAYSLWLNDPDSKEGNILFGGVDHKKYEGKLGKVPFINLQTRYFENPTEFYVMLSNLGFKGDKDGDTTNIMSNNFPVLLDSGTTDCILPEDVVDLVAQALGAKYIEEEEAYFRECDDSDKLGYLEFDFSGVKIQVPSSEMLLPVRDYDDKKLKLDTGKPVCMVAMTPAARSETLILGDSFLRSAYVVYDLENYEAAMAPVKFNQTDSDIEAIKSEIPKASKASGYSDIVVGSSSLMFSVNTAATFTATTPASLALEETTGIELPGGSMTSSVGHKGTSSPSSSSSGSASSSESGSEGGAASHNPIQALFLGLTAVLFTTCLFA</sequence>
<evidence type="ECO:0000256" key="8">
    <source>
        <dbReference type="SAM" id="MobiDB-lite"/>
    </source>
</evidence>
<dbReference type="Gene3D" id="2.40.70.10">
    <property type="entry name" value="Acid Proteases"/>
    <property type="match status" value="2"/>
</dbReference>
<feature type="chain" id="PRO_5024839350" description="Peptidase A1 domain-containing protein" evidence="9">
    <location>
        <begin position="21"/>
        <end position="555"/>
    </location>
</feature>
<dbReference type="SUPFAM" id="SSF50630">
    <property type="entry name" value="Acid proteases"/>
    <property type="match status" value="1"/>
</dbReference>
<evidence type="ECO:0000256" key="7">
    <source>
        <dbReference type="RuleBase" id="RU000454"/>
    </source>
</evidence>
<organism evidence="11 12">
    <name type="scientific">Trichomonascus ciferrii</name>
    <dbReference type="NCBI Taxonomy" id="44093"/>
    <lineage>
        <taxon>Eukaryota</taxon>
        <taxon>Fungi</taxon>
        <taxon>Dikarya</taxon>
        <taxon>Ascomycota</taxon>
        <taxon>Saccharomycotina</taxon>
        <taxon>Dipodascomycetes</taxon>
        <taxon>Dipodascales</taxon>
        <taxon>Trichomonascaceae</taxon>
        <taxon>Trichomonascus</taxon>
        <taxon>Trichomonascus ciferrii complex</taxon>
    </lineage>
</organism>
<feature type="active site" evidence="6">
    <location>
        <position position="91"/>
    </location>
</feature>
<dbReference type="InterPro" id="IPR001969">
    <property type="entry name" value="Aspartic_peptidase_AS"/>
</dbReference>
<evidence type="ECO:0000313" key="12">
    <source>
        <dbReference type="Proteomes" id="UP000761534"/>
    </source>
</evidence>
<dbReference type="PRINTS" id="PR00792">
    <property type="entry name" value="PEPSIN"/>
</dbReference>
<dbReference type="OrthoDB" id="771136at2759"/>
<keyword evidence="5 7" id="KW-0378">Hydrolase</keyword>
<feature type="domain" description="Peptidase A1" evidence="10">
    <location>
        <begin position="73"/>
        <end position="430"/>
    </location>
</feature>
<evidence type="ECO:0000256" key="1">
    <source>
        <dbReference type="ARBA" id="ARBA00007447"/>
    </source>
</evidence>
<feature type="compositionally biased region" description="Low complexity" evidence="8">
    <location>
        <begin position="502"/>
        <end position="530"/>
    </location>
</feature>
<evidence type="ECO:0000313" key="11">
    <source>
        <dbReference type="EMBL" id="KAA8899430.1"/>
    </source>
</evidence>
<dbReference type="PROSITE" id="PS00141">
    <property type="entry name" value="ASP_PROTEASE"/>
    <property type="match status" value="2"/>
</dbReference>
<dbReference type="CDD" id="cd05474">
    <property type="entry name" value="SAP_like"/>
    <property type="match status" value="1"/>
</dbReference>
<proteinExistence type="inferred from homology"/>
<evidence type="ECO:0000256" key="2">
    <source>
        <dbReference type="ARBA" id="ARBA00022670"/>
    </source>
</evidence>
<reference evidence="11" key="1">
    <citation type="journal article" date="2019" name="G3 (Bethesda)">
        <title>Genome Assemblies of Two Rare Opportunistic Yeast Pathogens: Diutina rugosa (syn. Candida rugosa) and Trichomonascus ciferrii (syn. Candida ciferrii).</title>
        <authorList>
            <person name="Mixao V."/>
            <person name="Saus E."/>
            <person name="Hansen A.P."/>
            <person name="Lass-Florl C."/>
            <person name="Gabaldon T."/>
        </authorList>
    </citation>
    <scope>NUCLEOTIDE SEQUENCE</scope>
    <source>
        <strain evidence="11">CBS 4856</strain>
    </source>
</reference>
<dbReference type="InterPro" id="IPR033876">
    <property type="entry name" value="SAP-like"/>
</dbReference>
<dbReference type="PANTHER" id="PTHR47966:SF65">
    <property type="entry name" value="ASPARTIC-TYPE ENDOPEPTIDASE"/>
    <property type="match status" value="1"/>
</dbReference>
<dbReference type="PANTHER" id="PTHR47966">
    <property type="entry name" value="BETA-SITE APP-CLEAVING ENZYME, ISOFORM A-RELATED"/>
    <property type="match status" value="1"/>
</dbReference>
<accession>A0A642UK63</accession>
<evidence type="ECO:0000256" key="5">
    <source>
        <dbReference type="ARBA" id="ARBA00022801"/>
    </source>
</evidence>
<dbReference type="VEuPathDB" id="FungiDB:TRICI_006344"/>
<keyword evidence="3 9" id="KW-0732">Signal</keyword>
<dbReference type="EMBL" id="SWFS01000522">
    <property type="protein sequence ID" value="KAA8899430.1"/>
    <property type="molecule type" value="Genomic_DNA"/>
</dbReference>